<organism evidence="10 11">
    <name type="scientific">Massilia violaceinigra</name>
    <dbReference type="NCBI Taxonomy" id="2045208"/>
    <lineage>
        <taxon>Bacteria</taxon>
        <taxon>Pseudomonadati</taxon>
        <taxon>Pseudomonadota</taxon>
        <taxon>Betaproteobacteria</taxon>
        <taxon>Burkholderiales</taxon>
        <taxon>Oxalobacteraceae</taxon>
        <taxon>Telluria group</taxon>
        <taxon>Massilia</taxon>
    </lineage>
</organism>
<dbReference type="GO" id="GO:0004713">
    <property type="term" value="F:protein tyrosine kinase activity"/>
    <property type="evidence" value="ECO:0007669"/>
    <property type="project" value="TreeGrafter"/>
</dbReference>
<sequence length="509" mass="56596">MEDFISQMLLHARGIWKYRWLAVGVMWVVAGAGWVVVLRLPNDYQSSARVFVDTQSILKPLMAGMTSIPNVQQQVSIMSRTLLSRPNLERVLRMVDLDVDATTPRQRESQVEELAARLKITGTSTNDIYSITYGGDNPKQVHDVVQSLLTIFLEGSFKGKKGDSQQAIRFIDDQIKNYEQRLVAAENTVKEFKLRNSALLPRQGVDYSAQLAIASDALSTARIDLLEAEQARLAIQARINGDPQPAGAAARARTIVNPDIDARMAAINKNLDTLRLQYTDLHPDVIAARRLLAQLEARKIEESKLAERDGDPGRFYSPMLQQLKVALTEADAKVAAMRVRVHEYSVRHDRLQEQSNAVPEVESQLAQLNRDYEINKDNYEKLIARRESAKLSGDLSSSTEMMTFRIIDPPTMPVAPVGPNRRLFYSGVLVIALCAGLGVAFLISQVRPTFVSPSALREITGLNVIGTVSMSWTDTERRKLRRGQYLLGLAFAGLLSVYGAVMLSGFLTG</sequence>
<dbReference type="AlphaFoldDB" id="A0A2D2DQ59"/>
<feature type="transmembrane region" description="Helical" evidence="7">
    <location>
        <begin position="20"/>
        <end position="40"/>
    </location>
</feature>
<dbReference type="RefSeq" id="WP_099878997.1">
    <property type="nucleotide sequence ID" value="NZ_CP024608.1"/>
</dbReference>
<keyword evidence="2" id="KW-1003">Cell membrane</keyword>
<evidence type="ECO:0000259" key="8">
    <source>
        <dbReference type="Pfam" id="PF02706"/>
    </source>
</evidence>
<keyword evidence="5 7" id="KW-0472">Membrane</keyword>
<feature type="transmembrane region" description="Helical" evidence="7">
    <location>
        <begin position="485"/>
        <end position="507"/>
    </location>
</feature>
<keyword evidence="11" id="KW-1185">Reference proteome</keyword>
<protein>
    <submittedName>
        <fullName evidence="10">Chain length-determining protein</fullName>
    </submittedName>
</protein>
<dbReference type="OrthoDB" id="9795292at2"/>
<evidence type="ECO:0000256" key="4">
    <source>
        <dbReference type="ARBA" id="ARBA00022989"/>
    </source>
</evidence>
<dbReference type="PANTHER" id="PTHR32309">
    <property type="entry name" value="TYROSINE-PROTEIN KINASE"/>
    <property type="match status" value="1"/>
</dbReference>
<keyword evidence="6" id="KW-0175">Coiled coil</keyword>
<keyword evidence="4 7" id="KW-1133">Transmembrane helix</keyword>
<dbReference type="InterPro" id="IPR014345">
    <property type="entry name" value="XrtA_polysacc_chain"/>
</dbReference>
<evidence type="ECO:0000259" key="9">
    <source>
        <dbReference type="Pfam" id="PF13807"/>
    </source>
</evidence>
<evidence type="ECO:0000256" key="7">
    <source>
        <dbReference type="SAM" id="Phobius"/>
    </source>
</evidence>
<dbReference type="GO" id="GO:0005886">
    <property type="term" value="C:plasma membrane"/>
    <property type="evidence" value="ECO:0007669"/>
    <property type="project" value="UniProtKB-SubCell"/>
</dbReference>
<feature type="coiled-coil region" evidence="6">
    <location>
        <begin position="168"/>
        <end position="195"/>
    </location>
</feature>
<dbReference type="Pfam" id="PF13807">
    <property type="entry name" value="GNVR"/>
    <property type="match status" value="1"/>
</dbReference>
<feature type="coiled-coil region" evidence="6">
    <location>
        <begin position="351"/>
        <end position="385"/>
    </location>
</feature>
<dbReference type="Pfam" id="PF02706">
    <property type="entry name" value="Wzz"/>
    <property type="match status" value="1"/>
</dbReference>
<dbReference type="KEGG" id="mass:CR152_23325"/>
<proteinExistence type="predicted"/>
<comment type="subcellular location">
    <subcellularLocation>
        <location evidence="1">Cell membrane</location>
        <topology evidence="1">Multi-pass membrane protein</topology>
    </subcellularLocation>
</comment>
<evidence type="ECO:0000256" key="5">
    <source>
        <dbReference type="ARBA" id="ARBA00023136"/>
    </source>
</evidence>
<dbReference type="EMBL" id="CP024608">
    <property type="protein sequence ID" value="ATQ77118.1"/>
    <property type="molecule type" value="Genomic_DNA"/>
</dbReference>
<dbReference type="NCBIfam" id="TIGR03007">
    <property type="entry name" value="pepcterm_ChnLen"/>
    <property type="match status" value="1"/>
</dbReference>
<evidence type="ECO:0000256" key="6">
    <source>
        <dbReference type="SAM" id="Coils"/>
    </source>
</evidence>
<evidence type="ECO:0000256" key="1">
    <source>
        <dbReference type="ARBA" id="ARBA00004651"/>
    </source>
</evidence>
<reference evidence="10" key="1">
    <citation type="submission" date="2017-10" db="EMBL/GenBank/DDBJ databases">
        <title>Massilia psychrophilum sp. nov., a novel purple-pigmented bacterium isolated from Tianshan glacier, Xinjiang Municipality, China.</title>
        <authorList>
            <person name="Wang H."/>
        </authorList>
    </citation>
    <scope>NUCLEOTIDE SEQUENCE [LARGE SCALE GENOMIC DNA]</scope>
    <source>
        <strain evidence="10">B2</strain>
    </source>
</reference>
<gene>
    <name evidence="10" type="ORF">CR152_23325</name>
</gene>
<accession>A0A2D2DQ59</accession>
<evidence type="ECO:0000256" key="3">
    <source>
        <dbReference type="ARBA" id="ARBA00022692"/>
    </source>
</evidence>
<evidence type="ECO:0000256" key="2">
    <source>
        <dbReference type="ARBA" id="ARBA00022475"/>
    </source>
</evidence>
<dbReference type="InterPro" id="IPR050445">
    <property type="entry name" value="Bact_polysacc_biosynth/exp"/>
</dbReference>
<dbReference type="InterPro" id="IPR003856">
    <property type="entry name" value="LPS_length_determ_N"/>
</dbReference>
<feature type="transmembrane region" description="Helical" evidence="7">
    <location>
        <begin position="423"/>
        <end position="443"/>
    </location>
</feature>
<feature type="domain" description="Tyrosine-protein kinase G-rich" evidence="9">
    <location>
        <begin position="362"/>
        <end position="442"/>
    </location>
</feature>
<evidence type="ECO:0000313" key="11">
    <source>
        <dbReference type="Proteomes" id="UP000229897"/>
    </source>
</evidence>
<evidence type="ECO:0000313" key="10">
    <source>
        <dbReference type="EMBL" id="ATQ77118.1"/>
    </source>
</evidence>
<keyword evidence="3 7" id="KW-0812">Transmembrane</keyword>
<feature type="domain" description="Polysaccharide chain length determinant N-terminal" evidence="8">
    <location>
        <begin position="14"/>
        <end position="93"/>
    </location>
</feature>
<dbReference type="Proteomes" id="UP000229897">
    <property type="component" value="Chromosome"/>
</dbReference>
<dbReference type="InterPro" id="IPR032807">
    <property type="entry name" value="GNVR"/>
</dbReference>
<dbReference type="PANTHER" id="PTHR32309:SF13">
    <property type="entry name" value="FERRIC ENTEROBACTIN TRANSPORT PROTEIN FEPE"/>
    <property type="match status" value="1"/>
</dbReference>
<name>A0A2D2DQ59_9BURK</name>